<dbReference type="InterPro" id="IPR010610">
    <property type="entry name" value="EryCIII-like_C"/>
</dbReference>
<dbReference type="InterPro" id="IPR002213">
    <property type="entry name" value="UDP_glucos_trans"/>
</dbReference>
<feature type="domain" description="Erythromycin biosynthesis protein CIII-like C-terminal" evidence="1">
    <location>
        <begin position="271"/>
        <end position="393"/>
    </location>
</feature>
<dbReference type="KEGG" id="mcoo:MCOO_36840"/>
<evidence type="ECO:0000313" key="2">
    <source>
        <dbReference type="EMBL" id="BBX47669.1"/>
    </source>
</evidence>
<dbReference type="CDD" id="cd03784">
    <property type="entry name" value="GT1_Gtf-like"/>
    <property type="match status" value="1"/>
</dbReference>
<name>A0A7I7L118_9MYCO</name>
<keyword evidence="2" id="KW-0808">Transferase</keyword>
<dbReference type="AlphaFoldDB" id="A0A7I7L118"/>
<dbReference type="Proteomes" id="UP000465866">
    <property type="component" value="Chromosome"/>
</dbReference>
<proteinExistence type="predicted"/>
<reference evidence="2 3" key="1">
    <citation type="journal article" date="2019" name="Emerg. Microbes Infect.">
        <title>Comprehensive subspecies identification of 175 nontuberculous mycobacteria species based on 7547 genomic profiles.</title>
        <authorList>
            <person name="Matsumoto Y."/>
            <person name="Kinjo T."/>
            <person name="Motooka D."/>
            <person name="Nabeya D."/>
            <person name="Jung N."/>
            <person name="Uechi K."/>
            <person name="Horii T."/>
            <person name="Iida T."/>
            <person name="Fujita J."/>
            <person name="Nakamura S."/>
        </authorList>
    </citation>
    <scope>NUCLEOTIDE SEQUENCE [LARGE SCALE GENOMIC DNA]</scope>
    <source>
        <strain evidence="2 3">JCM 12404</strain>
    </source>
</reference>
<sequence>MQKMATILAYTSPALGHLLPTGALLSELARRGHAIHLRTLSTGVEIGQRLGFTTEAIDPRIEEIELDDWTATNPVASLKISVEVFGSRAMHEVADLAESVAHTRPDALLVDVNCWGAQSAADAGPIPWACFSPFTPPLRSPGVPPFGLGLRPMSGAVGRMRDAAVRTAVVKRLEKVMLLPINMIRAKVNAGPVGSMDEFLRRSPLLLVASGKPFQYSQTDWGAGVQMIGPCVLDSDPNPDPDWLASIDRPIVLVTTSSEKQADDNLVRTAMTALADEPVHVVATLPAGLPDGIVTSPNATVCQFVSHGAVLDRAVCAVTHGGMGATQKALAHGVPVCVVPYGRDQFEVARRVEVARCGTRLPAKKLSPSRLRAQVRKAMTMTDGAKRVAAGFAATGGVAHGADLFEHRVLGISKG</sequence>
<dbReference type="Gene3D" id="3.40.50.2000">
    <property type="entry name" value="Glycogen Phosphorylase B"/>
    <property type="match status" value="2"/>
</dbReference>
<dbReference type="GO" id="GO:0008194">
    <property type="term" value="F:UDP-glycosyltransferase activity"/>
    <property type="evidence" value="ECO:0007669"/>
    <property type="project" value="InterPro"/>
</dbReference>
<dbReference type="PANTHER" id="PTHR48050:SF13">
    <property type="entry name" value="STEROL 3-BETA-GLUCOSYLTRANSFERASE UGT80A2"/>
    <property type="match status" value="1"/>
</dbReference>
<dbReference type="Pfam" id="PF06722">
    <property type="entry name" value="EryCIII-like_C"/>
    <property type="match status" value="1"/>
</dbReference>
<evidence type="ECO:0000313" key="3">
    <source>
        <dbReference type="Proteomes" id="UP000465866"/>
    </source>
</evidence>
<gene>
    <name evidence="2" type="ORF">MCOO_36840</name>
</gene>
<dbReference type="PANTHER" id="PTHR48050">
    <property type="entry name" value="STEROL 3-BETA-GLUCOSYLTRANSFERASE"/>
    <property type="match status" value="1"/>
</dbReference>
<dbReference type="GO" id="GO:0016758">
    <property type="term" value="F:hexosyltransferase activity"/>
    <property type="evidence" value="ECO:0007669"/>
    <property type="project" value="UniProtKB-ARBA"/>
</dbReference>
<organism evidence="2 3">
    <name type="scientific">Mycobacterium cookii</name>
    <dbReference type="NCBI Taxonomy" id="1775"/>
    <lineage>
        <taxon>Bacteria</taxon>
        <taxon>Bacillati</taxon>
        <taxon>Actinomycetota</taxon>
        <taxon>Actinomycetes</taxon>
        <taxon>Mycobacteriales</taxon>
        <taxon>Mycobacteriaceae</taxon>
        <taxon>Mycobacterium</taxon>
    </lineage>
</organism>
<dbReference type="EMBL" id="AP022569">
    <property type="protein sequence ID" value="BBX47669.1"/>
    <property type="molecule type" value="Genomic_DNA"/>
</dbReference>
<evidence type="ECO:0000259" key="1">
    <source>
        <dbReference type="Pfam" id="PF06722"/>
    </source>
</evidence>
<protein>
    <submittedName>
        <fullName evidence="2">Glycosyl transferase</fullName>
    </submittedName>
</protein>
<dbReference type="InterPro" id="IPR050426">
    <property type="entry name" value="Glycosyltransferase_28"/>
</dbReference>
<keyword evidence="3" id="KW-1185">Reference proteome</keyword>
<dbReference type="SUPFAM" id="SSF53756">
    <property type="entry name" value="UDP-Glycosyltransferase/glycogen phosphorylase"/>
    <property type="match status" value="1"/>
</dbReference>
<accession>A0A7I7L118</accession>
<dbReference type="GO" id="GO:0017000">
    <property type="term" value="P:antibiotic biosynthetic process"/>
    <property type="evidence" value="ECO:0007669"/>
    <property type="project" value="UniProtKB-ARBA"/>
</dbReference>